<dbReference type="InterPro" id="IPR058922">
    <property type="entry name" value="WHD_DRP"/>
</dbReference>
<proteinExistence type="predicted"/>
<dbReference type="GO" id="GO:0043531">
    <property type="term" value="F:ADP binding"/>
    <property type="evidence" value="ECO:0007669"/>
    <property type="project" value="InterPro"/>
</dbReference>
<accession>A0A9Q0F4N4</accession>
<keyword evidence="4" id="KW-0611">Plant defense</keyword>
<dbReference type="InterPro" id="IPR042197">
    <property type="entry name" value="Apaf_helical"/>
</dbReference>
<evidence type="ECO:0000256" key="4">
    <source>
        <dbReference type="ARBA" id="ARBA00022821"/>
    </source>
</evidence>
<keyword evidence="5" id="KW-0067">ATP-binding</keyword>
<evidence type="ECO:0000256" key="2">
    <source>
        <dbReference type="ARBA" id="ARBA00022737"/>
    </source>
</evidence>
<dbReference type="Proteomes" id="UP001141552">
    <property type="component" value="Unassembled WGS sequence"/>
</dbReference>
<dbReference type="Pfam" id="PF23598">
    <property type="entry name" value="LRR_14"/>
    <property type="match status" value="1"/>
</dbReference>
<dbReference type="PANTHER" id="PTHR36766:SF40">
    <property type="entry name" value="DISEASE RESISTANCE PROTEIN RGA3"/>
    <property type="match status" value="1"/>
</dbReference>
<dbReference type="InterPro" id="IPR002182">
    <property type="entry name" value="NB-ARC"/>
</dbReference>
<feature type="domain" description="Disease resistance N-terminal" evidence="7">
    <location>
        <begin position="10"/>
        <end position="101"/>
    </location>
</feature>
<dbReference type="Gene3D" id="1.20.5.4130">
    <property type="match status" value="1"/>
</dbReference>
<dbReference type="InterPro" id="IPR056789">
    <property type="entry name" value="LRR_R13L1-DRL21"/>
</dbReference>
<evidence type="ECO:0000313" key="11">
    <source>
        <dbReference type="EMBL" id="KAJ4823581.1"/>
    </source>
</evidence>
<dbReference type="OrthoDB" id="1896560at2759"/>
<name>A0A9Q0F4N4_9ROSI</name>
<keyword evidence="2" id="KW-0677">Repeat</keyword>
<dbReference type="InterPro" id="IPR036388">
    <property type="entry name" value="WH-like_DNA-bd_sf"/>
</dbReference>
<dbReference type="SUPFAM" id="SSF52540">
    <property type="entry name" value="P-loop containing nucleoside triphosphate hydrolases"/>
    <property type="match status" value="1"/>
</dbReference>
<evidence type="ECO:0000259" key="8">
    <source>
        <dbReference type="Pfam" id="PF23559"/>
    </source>
</evidence>
<dbReference type="PRINTS" id="PR00364">
    <property type="entry name" value="DISEASERSIST"/>
</dbReference>
<dbReference type="Gene3D" id="1.10.10.10">
    <property type="entry name" value="Winged helix-like DNA-binding domain superfamily/Winged helix DNA-binding domain"/>
    <property type="match status" value="1"/>
</dbReference>
<dbReference type="InterPro" id="IPR032675">
    <property type="entry name" value="LRR_dom_sf"/>
</dbReference>
<reference evidence="11" key="1">
    <citation type="submission" date="2022-02" db="EMBL/GenBank/DDBJ databases">
        <authorList>
            <person name="Henning P.M."/>
            <person name="McCubbin A.G."/>
            <person name="Shore J.S."/>
        </authorList>
    </citation>
    <scope>NUCLEOTIDE SEQUENCE</scope>
    <source>
        <strain evidence="11">F60SS</strain>
        <tissue evidence="11">Leaves</tissue>
    </source>
</reference>
<dbReference type="InterPro" id="IPR055414">
    <property type="entry name" value="LRR_R13L4/SHOC2-like"/>
</dbReference>
<dbReference type="Pfam" id="PF23559">
    <property type="entry name" value="WHD_DRP"/>
    <property type="match status" value="1"/>
</dbReference>
<dbReference type="GO" id="GO:0005524">
    <property type="term" value="F:ATP binding"/>
    <property type="evidence" value="ECO:0007669"/>
    <property type="project" value="UniProtKB-KW"/>
</dbReference>
<dbReference type="AlphaFoldDB" id="A0A9Q0F4N4"/>
<dbReference type="InterPro" id="IPR041118">
    <property type="entry name" value="Rx_N"/>
</dbReference>
<dbReference type="Pfam" id="PF25019">
    <property type="entry name" value="LRR_R13L1-DRL21"/>
    <property type="match status" value="1"/>
</dbReference>
<dbReference type="PANTHER" id="PTHR36766">
    <property type="entry name" value="PLANT BROAD-SPECTRUM MILDEW RESISTANCE PROTEIN RPW8"/>
    <property type="match status" value="1"/>
</dbReference>
<dbReference type="SUPFAM" id="SSF52058">
    <property type="entry name" value="L domain-like"/>
    <property type="match status" value="1"/>
</dbReference>
<evidence type="ECO:0000259" key="6">
    <source>
        <dbReference type="Pfam" id="PF00931"/>
    </source>
</evidence>
<feature type="domain" description="NB-ARC" evidence="6">
    <location>
        <begin position="187"/>
        <end position="357"/>
    </location>
</feature>
<dbReference type="GO" id="GO:0006952">
    <property type="term" value="P:defense response"/>
    <property type="evidence" value="ECO:0007669"/>
    <property type="project" value="UniProtKB-KW"/>
</dbReference>
<feature type="domain" description="R13L1/DRL21-like LRR repeat region" evidence="10">
    <location>
        <begin position="769"/>
        <end position="895"/>
    </location>
</feature>
<evidence type="ECO:0000259" key="9">
    <source>
        <dbReference type="Pfam" id="PF23598"/>
    </source>
</evidence>
<dbReference type="SUPFAM" id="SSF52047">
    <property type="entry name" value="RNI-like"/>
    <property type="match status" value="1"/>
</dbReference>
<evidence type="ECO:0000256" key="3">
    <source>
        <dbReference type="ARBA" id="ARBA00022741"/>
    </source>
</evidence>
<dbReference type="FunFam" id="3.40.50.300:FF:001091">
    <property type="entry name" value="Probable disease resistance protein At1g61300"/>
    <property type="match status" value="1"/>
</dbReference>
<evidence type="ECO:0000256" key="5">
    <source>
        <dbReference type="ARBA" id="ARBA00022840"/>
    </source>
</evidence>
<reference evidence="11" key="2">
    <citation type="journal article" date="2023" name="Plants (Basel)">
        <title>Annotation of the Turnera subulata (Passifloraceae) Draft Genome Reveals the S-Locus Evolved after the Divergence of Turneroideae from Passifloroideae in a Stepwise Manner.</title>
        <authorList>
            <person name="Henning P.M."/>
            <person name="Roalson E.H."/>
            <person name="Mir W."/>
            <person name="McCubbin A.G."/>
            <person name="Shore J.S."/>
        </authorList>
    </citation>
    <scope>NUCLEOTIDE SEQUENCE</scope>
    <source>
        <strain evidence="11">F60SS</strain>
    </source>
</reference>
<dbReference type="Gene3D" id="1.10.8.430">
    <property type="entry name" value="Helical domain of apoptotic protease-activating factors"/>
    <property type="match status" value="1"/>
</dbReference>
<gene>
    <name evidence="11" type="ORF">Tsubulata_040266</name>
</gene>
<dbReference type="GO" id="GO:0051707">
    <property type="term" value="P:response to other organism"/>
    <property type="evidence" value="ECO:0007669"/>
    <property type="project" value="UniProtKB-ARBA"/>
</dbReference>
<keyword evidence="12" id="KW-1185">Reference proteome</keyword>
<organism evidence="11 12">
    <name type="scientific">Turnera subulata</name>
    <dbReference type="NCBI Taxonomy" id="218843"/>
    <lineage>
        <taxon>Eukaryota</taxon>
        <taxon>Viridiplantae</taxon>
        <taxon>Streptophyta</taxon>
        <taxon>Embryophyta</taxon>
        <taxon>Tracheophyta</taxon>
        <taxon>Spermatophyta</taxon>
        <taxon>Magnoliopsida</taxon>
        <taxon>eudicotyledons</taxon>
        <taxon>Gunneridae</taxon>
        <taxon>Pentapetalae</taxon>
        <taxon>rosids</taxon>
        <taxon>fabids</taxon>
        <taxon>Malpighiales</taxon>
        <taxon>Passifloraceae</taxon>
        <taxon>Turnera</taxon>
    </lineage>
</organism>
<dbReference type="Pfam" id="PF18052">
    <property type="entry name" value="Rx_N"/>
    <property type="match status" value="1"/>
</dbReference>
<keyword evidence="1" id="KW-0433">Leucine-rich repeat</keyword>
<feature type="domain" description="Disease resistance protein winged helix" evidence="8">
    <location>
        <begin position="441"/>
        <end position="512"/>
    </location>
</feature>
<dbReference type="InterPro" id="IPR027417">
    <property type="entry name" value="P-loop_NTPase"/>
</dbReference>
<dbReference type="FunFam" id="1.10.10.10:FF:000322">
    <property type="entry name" value="Probable disease resistance protein At1g63360"/>
    <property type="match status" value="1"/>
</dbReference>
<dbReference type="Pfam" id="PF00931">
    <property type="entry name" value="NB-ARC"/>
    <property type="match status" value="1"/>
</dbReference>
<comment type="caution">
    <text evidence="11">The sequence shown here is derived from an EMBL/GenBank/DDBJ whole genome shotgun (WGS) entry which is preliminary data.</text>
</comment>
<evidence type="ECO:0000259" key="10">
    <source>
        <dbReference type="Pfam" id="PF25019"/>
    </source>
</evidence>
<keyword evidence="3" id="KW-0547">Nucleotide-binding</keyword>
<evidence type="ECO:0000313" key="12">
    <source>
        <dbReference type="Proteomes" id="UP001141552"/>
    </source>
</evidence>
<protein>
    <recommendedName>
        <fullName evidence="13">Disease resistance RPP13-like protein 1</fullName>
    </recommendedName>
</protein>
<sequence length="1145" mass="130182">MAEALVAGAVLSAVFNVLFEKMASQEVLNFFKQRKLDDKLLQKLETRMSTTNGLLADAEEKQITSPAVKKWLDDLKDVAYEADDFLDVIAYGAHEQQMEVETRSPRTCSTQVRNFISSLNPCKKGMGEMEPRLGEIFDRVEDLLQQTNTLGLVAQVGKRPDHASSSSSHGRTTTSLLVDPVIYGRDNDKEAIIRLLLSDDAKGQRLDVIPIVGMGGVGKTTLAQLVYKDKQVRQQFAKLRAWVCVSEESDIFKVTKNILKEIGVSNCDSSTPNQLQIKLEEKVSGERVLLVLDDIWDEQADWRRLLAPLSSAAHGSKVLITTRSEQVALSMSSVPSHQLEVLNEDDCWKLFAQHAFDGGIANVFGELEEIGRKIVRKCKGLPLAARTLGHLLSRRRNSKDWEAILKSNMWDMRNGKIIPALRLSYHYLPSHLKQCFAYCAVFPKDFQFHKEELVRLWMAEGFIVQPNKSRDVEEIGNEYFEELACRSFFIFQKPVYGGQGFFVMHDLINDLAKSIAGEFCYNMEDVQLREPSGRTRHLFYMQDGSNPLEQLKSLCEARNLWTLIYSVRGQPGHCLNFLSRLQRLRVLDFCFVKGDNDAGNSLSELVGTLKYLRFMHLNGSSMQSLPEDLACLWYLQTLILKNCEKLTVLPDWVGKLRSLRHFRIQNTRIEVFPDSIGNLKELRHLEVYETPIQQRPETICGLYTLQTLKLHLCDRLVELPDKLMKLINLHNLDISWTGLKYMPVQIGKLVKLQNLTEFIVGKQQRGSGLGELGELRNLKGELCLVNLENVVDTQDALRAKLKDKNGLRQLSYVWQNNDDVDSHGSPDVSILQHLQPHVNVEIIWIVGFRGTSFPSWVGQDSYSNLVSLGLLGCKYCTFLPPLGQLPFLEKLRIEQFDSVVSVGAEFYGSCKSIQPFQSLKILRIADMPRWEEWISDERQGRGRAFPILEHLNFAHLKLFGCPKVTFPNHLSLPSLVDLTLRDGQGQEPLEQLGASSTIQKLYIQDCSSLLLCWGLDKLSSLSSLELSNIQEVESFPGRISLPSSLTDISILNLRNLKSLDYNGLHHLTYLKHLSIWNYPELQCIPEEGLPSSLSFLQIRNCPVLQRRCRRGEGEDWPKISRIPEIHIPSPEDNQVRYTHDFLEKS</sequence>
<evidence type="ECO:0008006" key="13">
    <source>
        <dbReference type="Google" id="ProtNLM"/>
    </source>
</evidence>
<dbReference type="Gene3D" id="3.80.10.10">
    <property type="entry name" value="Ribonuclease Inhibitor"/>
    <property type="match status" value="2"/>
</dbReference>
<dbReference type="Gene3D" id="3.40.50.300">
    <property type="entry name" value="P-loop containing nucleotide triphosphate hydrolases"/>
    <property type="match status" value="1"/>
</dbReference>
<evidence type="ECO:0000256" key="1">
    <source>
        <dbReference type="ARBA" id="ARBA00022614"/>
    </source>
</evidence>
<evidence type="ECO:0000259" key="7">
    <source>
        <dbReference type="Pfam" id="PF18052"/>
    </source>
</evidence>
<dbReference type="EMBL" id="JAKUCV010007414">
    <property type="protein sequence ID" value="KAJ4823581.1"/>
    <property type="molecule type" value="Genomic_DNA"/>
</dbReference>
<feature type="domain" description="Disease resistance R13L4/SHOC-2-like LRR" evidence="9">
    <location>
        <begin position="575"/>
        <end position="687"/>
    </location>
</feature>